<dbReference type="HOGENOM" id="CLU_3088283_0_0_1"/>
<keyword evidence="2" id="KW-1185">Reference proteome</keyword>
<dbReference type="GeneID" id="19334173"/>
<dbReference type="VEuPathDB" id="FungiDB:MYCFIDRAFT_179672"/>
<accession>M2YI73</accession>
<dbReference type="RefSeq" id="XP_007931901.1">
    <property type="nucleotide sequence ID" value="XM_007933710.1"/>
</dbReference>
<dbReference type="KEGG" id="pfj:MYCFIDRAFT_179672"/>
<reference evidence="1 2" key="1">
    <citation type="journal article" date="2012" name="PLoS Pathog.">
        <title>Diverse lifestyles and strategies of plant pathogenesis encoded in the genomes of eighteen Dothideomycetes fungi.</title>
        <authorList>
            <person name="Ohm R.A."/>
            <person name="Feau N."/>
            <person name="Henrissat B."/>
            <person name="Schoch C.L."/>
            <person name="Horwitz B.A."/>
            <person name="Barry K.W."/>
            <person name="Condon B.J."/>
            <person name="Copeland A.C."/>
            <person name="Dhillon B."/>
            <person name="Glaser F."/>
            <person name="Hesse C.N."/>
            <person name="Kosti I."/>
            <person name="LaButti K."/>
            <person name="Lindquist E.A."/>
            <person name="Lucas S."/>
            <person name="Salamov A.A."/>
            <person name="Bradshaw R.E."/>
            <person name="Ciuffetti L."/>
            <person name="Hamelin R.C."/>
            <person name="Kema G.H.J."/>
            <person name="Lawrence C."/>
            <person name="Scott J.A."/>
            <person name="Spatafora J.W."/>
            <person name="Turgeon B.G."/>
            <person name="de Wit P.J.G.M."/>
            <person name="Zhong S."/>
            <person name="Goodwin S.B."/>
            <person name="Grigoriev I.V."/>
        </authorList>
    </citation>
    <scope>NUCLEOTIDE SEQUENCE [LARGE SCALE GENOMIC DNA]</scope>
    <source>
        <strain evidence="1 2">CIRAD86</strain>
    </source>
</reference>
<dbReference type="EMBL" id="KB446565">
    <property type="protein sequence ID" value="EME77470.1"/>
    <property type="molecule type" value="Genomic_DNA"/>
</dbReference>
<gene>
    <name evidence="1" type="ORF">MYCFIDRAFT_179672</name>
</gene>
<dbReference type="AlphaFoldDB" id="M2YI73"/>
<organism evidence="1 2">
    <name type="scientific">Pseudocercospora fijiensis (strain CIRAD86)</name>
    <name type="common">Black leaf streak disease fungus</name>
    <name type="synonym">Mycosphaerella fijiensis</name>
    <dbReference type="NCBI Taxonomy" id="383855"/>
    <lineage>
        <taxon>Eukaryota</taxon>
        <taxon>Fungi</taxon>
        <taxon>Dikarya</taxon>
        <taxon>Ascomycota</taxon>
        <taxon>Pezizomycotina</taxon>
        <taxon>Dothideomycetes</taxon>
        <taxon>Dothideomycetidae</taxon>
        <taxon>Mycosphaerellales</taxon>
        <taxon>Mycosphaerellaceae</taxon>
        <taxon>Pseudocercospora</taxon>
    </lineage>
</organism>
<name>M2YI73_PSEFD</name>
<proteinExistence type="predicted"/>
<evidence type="ECO:0000313" key="1">
    <source>
        <dbReference type="EMBL" id="EME77470.1"/>
    </source>
</evidence>
<evidence type="ECO:0000313" key="2">
    <source>
        <dbReference type="Proteomes" id="UP000016932"/>
    </source>
</evidence>
<sequence>MLATTSDVLTDEQQPPILLAFESLTCCGILITPIPPLGANPSDSEQGDELEC</sequence>
<protein>
    <submittedName>
        <fullName evidence="1">Uncharacterized protein</fullName>
    </submittedName>
</protein>
<dbReference type="Proteomes" id="UP000016932">
    <property type="component" value="Unassembled WGS sequence"/>
</dbReference>